<dbReference type="InterPro" id="IPR019170">
    <property type="entry name" value="Meckelin"/>
</dbReference>
<keyword evidence="3" id="KW-1185">Reference proteome</keyword>
<dbReference type="GeneID" id="113521805"/>
<reference evidence="4" key="1">
    <citation type="submission" date="2025-08" db="UniProtKB">
        <authorList>
            <consortium name="RefSeq"/>
        </authorList>
    </citation>
    <scope>IDENTIFICATION</scope>
    <source>
        <tissue evidence="4">Whole larvae</tissue>
    </source>
</reference>
<feature type="transmembrane region" description="Helical" evidence="1">
    <location>
        <begin position="610"/>
        <end position="631"/>
    </location>
</feature>
<proteinExistence type="predicted"/>
<keyword evidence="2" id="KW-0732">Signal</keyword>
<name>A0A6J3C071_GALME</name>
<feature type="transmembrane region" description="Helical" evidence="1">
    <location>
        <begin position="580"/>
        <end position="598"/>
    </location>
</feature>
<protein>
    <submittedName>
        <fullName evidence="4">Uncharacterized protein LOC113521805</fullName>
    </submittedName>
</protein>
<keyword evidence="1" id="KW-0812">Transmembrane</keyword>
<dbReference type="InParanoid" id="A0A6J3C071"/>
<sequence>MNVELLFFVIVAVLVTFGVNGIVLPKCNRTEYYEPGLYSCQACPANVSMVTSTDGFSCVCEEHSVSTGIARCKACNPTEVVSADGTACVPRKCQNLSGRYVCRKCPNDYISVTQNFDGSPMKEVLCVKCARGYKAQGNICVRCESCACTKNQIVLKGICIPKRYLSERPKHEETKMHPSDLLEFVKHEYLCTQNDVLACRTLTRECVKSFYATDLAGPCRLWLQPKLVRPKGLPHLTIDTKFDKKPGDVIDLSKGKVDLLLAVAIYTSDGKMKFLEHHTQKPLLCLPPIKIKIGNDFSYDCNIDISTLASVDNNSTFEIFNIVDGEFRPIPVMIRKTSGSYIQKDSWSTNKFRRYFIVDNVLSIDRNETNTVYLRSMDIRIDIQRQKYKSSSLQCQIIIELQYTTKPSLTSLVTTSLTVSHDMPNAGVIRGLEIWGGTLGSLLALYALIQWRGELRRGGILFSLVPLLAGSVADALYFAAILSALHALAAEAGTLGMTLPLSKNEENILKAFVYSSVSLKALKLAWLNWKQCVCDIFFLDWTEYNTSYGGDSSITGECNNYKTTALAREWSAMQTKRRAPPGYTVTVALFIFYLSSAWQDSLPPSRGYKWTVVTLAWWSAYTIVLLFRFILDKILGPPSSVLPKLCTSMGLSLLVFQDEYYAHYVHGRSDDSKELRSIVGPLAMCRVVVATQLRAVYKQLSSQDTGFLGESDPRHALLSRFLAAFFERALDGLNWVASERSVLERLLDVELTVRETGSTSVLLYDPNDAAPSCFAVTWWCEEWTLVTFDAMLFGSIVITTGDSLLGALITVIMWQVMKQTRSWFGIRNLNRKIGTEVSFYP</sequence>
<dbReference type="AlphaFoldDB" id="A0A6J3C071"/>
<feature type="transmembrane region" description="Helical" evidence="1">
    <location>
        <begin position="432"/>
        <end position="449"/>
    </location>
</feature>
<evidence type="ECO:0000313" key="3">
    <source>
        <dbReference type="Proteomes" id="UP001652740"/>
    </source>
</evidence>
<dbReference type="GO" id="GO:0060271">
    <property type="term" value="P:cilium assembly"/>
    <property type="evidence" value="ECO:0007669"/>
    <property type="project" value="InterPro"/>
</dbReference>
<evidence type="ECO:0000256" key="2">
    <source>
        <dbReference type="SAM" id="SignalP"/>
    </source>
</evidence>
<dbReference type="PANTHER" id="PTHR21274:SF0">
    <property type="entry name" value="MECKELIN"/>
    <property type="match status" value="1"/>
</dbReference>
<evidence type="ECO:0000256" key="1">
    <source>
        <dbReference type="SAM" id="Phobius"/>
    </source>
</evidence>
<feature type="chain" id="PRO_5045979280" evidence="2">
    <location>
        <begin position="22"/>
        <end position="841"/>
    </location>
</feature>
<dbReference type="FunCoup" id="A0A6J3C071">
    <property type="interactions" value="67"/>
</dbReference>
<gene>
    <name evidence="4" type="primary">LOC113521805</name>
</gene>
<feature type="signal peptide" evidence="2">
    <location>
        <begin position="1"/>
        <end position="21"/>
    </location>
</feature>
<feature type="transmembrane region" description="Helical" evidence="1">
    <location>
        <begin position="461"/>
        <end position="489"/>
    </location>
</feature>
<dbReference type="Proteomes" id="UP001652740">
    <property type="component" value="Unplaced"/>
</dbReference>
<keyword evidence="1" id="KW-1133">Transmembrane helix</keyword>
<feature type="transmembrane region" description="Helical" evidence="1">
    <location>
        <begin position="791"/>
        <end position="814"/>
    </location>
</feature>
<dbReference type="Pfam" id="PF09773">
    <property type="entry name" value="Meckelin"/>
    <property type="match status" value="2"/>
</dbReference>
<keyword evidence="1" id="KW-0472">Membrane</keyword>
<evidence type="ECO:0000313" key="4">
    <source>
        <dbReference type="RefSeq" id="XP_031765636.2"/>
    </source>
</evidence>
<dbReference type="KEGG" id="gmw:113521805"/>
<organism evidence="3 4">
    <name type="scientific">Galleria mellonella</name>
    <name type="common">Greater wax moth</name>
    <dbReference type="NCBI Taxonomy" id="7137"/>
    <lineage>
        <taxon>Eukaryota</taxon>
        <taxon>Metazoa</taxon>
        <taxon>Ecdysozoa</taxon>
        <taxon>Arthropoda</taxon>
        <taxon>Hexapoda</taxon>
        <taxon>Insecta</taxon>
        <taxon>Pterygota</taxon>
        <taxon>Neoptera</taxon>
        <taxon>Endopterygota</taxon>
        <taxon>Lepidoptera</taxon>
        <taxon>Glossata</taxon>
        <taxon>Ditrysia</taxon>
        <taxon>Pyraloidea</taxon>
        <taxon>Pyralidae</taxon>
        <taxon>Galleriinae</taxon>
        <taxon>Galleria</taxon>
    </lineage>
</organism>
<dbReference type="GO" id="GO:0036038">
    <property type="term" value="C:MKS complex"/>
    <property type="evidence" value="ECO:0007669"/>
    <property type="project" value="InterPro"/>
</dbReference>
<accession>A0A6J3C071</accession>
<dbReference type="RefSeq" id="XP_031765636.2">
    <property type="nucleotide sequence ID" value="XM_031909776.2"/>
</dbReference>
<dbReference type="PANTHER" id="PTHR21274">
    <property type="entry name" value="MECKELIN"/>
    <property type="match status" value="1"/>
</dbReference>